<dbReference type="EMBL" id="FO818640">
    <property type="protein sequence ID" value="CDM92338.1"/>
    <property type="molecule type" value="Genomic_DNA"/>
</dbReference>
<evidence type="ECO:0000313" key="2">
    <source>
        <dbReference type="Proteomes" id="UP000032946"/>
    </source>
</evidence>
<reference evidence="1 2" key="1">
    <citation type="submission" date="2014-02" db="EMBL/GenBank/DDBJ databases">
        <authorList>
            <person name="Genoscope - CEA"/>
        </authorList>
    </citation>
    <scope>NUCLEOTIDE SEQUENCE [LARGE SCALE GENOMIC DNA]</scope>
    <source>
        <strain evidence="1 2">PCC 8005</strain>
    </source>
</reference>
<dbReference type="AlphaFoldDB" id="A0A9P1KBJ5"/>
<accession>A0A9P1KBJ5</accession>
<protein>
    <submittedName>
        <fullName evidence="1">Uncharacterized protein</fullName>
    </submittedName>
</protein>
<organism evidence="1 2">
    <name type="scientific">Limnospira indica PCC 8005</name>
    <dbReference type="NCBI Taxonomy" id="376219"/>
    <lineage>
        <taxon>Bacteria</taxon>
        <taxon>Bacillati</taxon>
        <taxon>Cyanobacteriota</taxon>
        <taxon>Cyanophyceae</taxon>
        <taxon>Oscillatoriophycideae</taxon>
        <taxon>Oscillatoriales</taxon>
        <taxon>Sirenicapillariaceae</taxon>
        <taxon>Limnospira</taxon>
    </lineage>
</organism>
<evidence type="ECO:0000313" key="1">
    <source>
        <dbReference type="EMBL" id="CDM92338.1"/>
    </source>
</evidence>
<proteinExistence type="predicted"/>
<name>A0A9P1KBJ5_9CYAN</name>
<keyword evidence="2" id="KW-1185">Reference proteome</keyword>
<dbReference type="RefSeq" id="WP_008051616.1">
    <property type="nucleotide sequence ID" value="NZ_FO818640.1"/>
</dbReference>
<sequence>MQNIRLTTHIGEDGILKVQMPSEVKNTELEVLVLFQATTPPRQEKATKHPKWPSDFFEKTWGSCADAPIIIDEEGVSAELDDPPEELFATR</sequence>
<dbReference type="Proteomes" id="UP000032946">
    <property type="component" value="Chromosome"/>
</dbReference>
<gene>
    <name evidence="1" type="ORF">ARTHRO_10011</name>
</gene>